<dbReference type="RefSeq" id="WP_075775294.1">
    <property type="nucleotide sequence ID" value="NZ_CP019437.1"/>
</dbReference>
<proteinExistence type="predicted"/>
<organism evidence="1 2">
    <name type="scientific">Thioclava nitratireducens</name>
    <dbReference type="NCBI Taxonomy" id="1915078"/>
    <lineage>
        <taxon>Bacteria</taxon>
        <taxon>Pseudomonadati</taxon>
        <taxon>Pseudomonadota</taxon>
        <taxon>Alphaproteobacteria</taxon>
        <taxon>Rhodobacterales</taxon>
        <taxon>Paracoccaceae</taxon>
        <taxon>Thioclava</taxon>
    </lineage>
</organism>
<gene>
    <name evidence="1" type="ORF">BMG03_01035</name>
</gene>
<dbReference type="Proteomes" id="UP000185622">
    <property type="component" value="Chromosome"/>
</dbReference>
<reference evidence="1 2" key="1">
    <citation type="submission" date="2017-01" db="EMBL/GenBank/DDBJ databases">
        <title>The complete genome sequence of a sulfur-oxidizing marine bacterium Thioclava sp. 25B10_4T.</title>
        <authorList>
            <person name="Liu Y."/>
            <person name="Lai Q."/>
            <person name="Shao Z."/>
        </authorList>
    </citation>
    <scope>NUCLEOTIDE SEQUENCE [LARGE SCALE GENOMIC DNA]</scope>
    <source>
        <strain evidence="1 2">25B10_4</strain>
    </source>
</reference>
<protein>
    <recommendedName>
        <fullName evidence="3">GNAT family N-acetyltransferase</fullName>
    </recommendedName>
</protein>
<dbReference type="EMBL" id="CP019437">
    <property type="protein sequence ID" value="AQS46540.1"/>
    <property type="molecule type" value="Genomic_DNA"/>
</dbReference>
<sequence>MIQVRPYEDFAAHAVLSRLDPMDQLEAEVVRAERSPPLAIFADWRAANAARLISTVLLTDVGTPFAVLGLSHTGQAGVAQAALLARDHTKFRRPLAEAALRIRKEMPVFAEEFGVHRIETRSWVQHPSGARLLVACGFHLEATMPGFGPLGDHAFHQFAWVAPYNTPAPEAPDLKTSERT</sequence>
<accession>A0ABM6ICW0</accession>
<evidence type="ECO:0008006" key="3">
    <source>
        <dbReference type="Google" id="ProtNLM"/>
    </source>
</evidence>
<evidence type="ECO:0000313" key="1">
    <source>
        <dbReference type="EMBL" id="AQS46540.1"/>
    </source>
</evidence>
<keyword evidence="2" id="KW-1185">Reference proteome</keyword>
<evidence type="ECO:0000313" key="2">
    <source>
        <dbReference type="Proteomes" id="UP000185622"/>
    </source>
</evidence>
<name>A0ABM6ICW0_9RHOB</name>